<dbReference type="InterPro" id="IPR000182">
    <property type="entry name" value="GNAT_dom"/>
</dbReference>
<evidence type="ECO:0000256" key="1">
    <source>
        <dbReference type="ARBA" id="ARBA00022737"/>
    </source>
</evidence>
<dbReference type="EMBL" id="JACBAD010001741">
    <property type="protein sequence ID" value="KAF7136698.1"/>
    <property type="molecule type" value="Genomic_DNA"/>
</dbReference>
<keyword evidence="1" id="KW-0677">Repeat</keyword>
<sequence length="1062" mass="118597">MALTLDTAKEADAPRIADIHMAAFHTNGMLLAQFPTPAVRKGLWTSLVDKVIKEIRDPQWEVLAVREEHDQVIGFAKWCLPLSEATVYEEEPWLWPEGTNVAILNSWTEKVEQAADKIMGKASCYRLSFIATDPAYARRGAGSLLVNWGIERSKKENVPIALESTLDSVPFYQKLGFQAEAHISMPLEGIGKDGETVLYEEESNLITVTGEIIQLVKSFKDGERELADLSNHLSLFEENLKGFDRVFRSRQVVHQISVETVKNGIDESYATLKDLQKRLQQISKSESSAIRRMRWVQHKSSLQRIDDHINGQCAMLHSLVSVAQMEMMIAMCSQNPQLLEICSSVAGEMARDPIDRRDLPLLLTPTDTAPTVDSRPAAYREENRRAFARNSVSSANSSGSSFLAPGVWNRPRGNSSSSIGSSAASQATSIFSSLNEAASSTTVPDQDEATQTPSLVRANRAGSVDTDALIIRRACRFDCYCRCHQQSIEVSNVVFSKFNSPIFKQSKASRIGCSEPDCAGATSSRTRVLPSAFFQRAFSRLASMQGTRIRYNLNTYRMVPEGSDAMRYVKHGNLDRLKMAISSHEATRWDTAPDGWSLLHTAVYARQLPTVKYLCDIGVDTEVADLGARKPVDLAILKSLTADATEVEKEIVRIFAKEDDYLEDFEFTPIHIAVLDLYDASDSERPKLEDLIEFVDNANNAPPGTEWGRWKTRYQKRSPLYLAIIEQFRVSALESESTPKVIHNLLDQKDRKFHWTPLHWAAVTNRADKMRILVQHGADPFIQSNLNANIIHAAVESNALQSLAYALEISRSYPEKLNINQPNIWGESPLMMAAQGCLVDCVRLLLAEGADRTVRQENQQVALHYAGLSSRGERRQQTVALLCENSERDHSHLNAQDEDGRPPLFDLLNDAICVEELVRNGADVNIQDNTGKNVYHHVCVQDESESLKTLIRLCPSPTLVKQKDHDENTPLIEALKHGSTRSATLLLDSDDVGDVYGGDGWAAVHYATELGEPRLLEKVLQHSSYRKGMRTRDGKTAQVIAMESGKWCGQVKDLLRKYNSLA</sequence>
<dbReference type="InterPro" id="IPR016181">
    <property type="entry name" value="Acyl_CoA_acyltransferase"/>
</dbReference>
<dbReference type="Pfam" id="PF00023">
    <property type="entry name" value="Ank"/>
    <property type="match status" value="1"/>
</dbReference>
<protein>
    <recommendedName>
        <fullName evidence="5">N-acetyltransferase domain-containing protein</fullName>
    </recommendedName>
</protein>
<dbReference type="GO" id="GO:0016747">
    <property type="term" value="F:acyltransferase activity, transferring groups other than amino-acyl groups"/>
    <property type="evidence" value="ECO:0007669"/>
    <property type="project" value="InterPro"/>
</dbReference>
<keyword evidence="2 3" id="KW-0040">ANK repeat</keyword>
<dbReference type="Proteomes" id="UP000630445">
    <property type="component" value="Unassembled WGS sequence"/>
</dbReference>
<evidence type="ECO:0000256" key="2">
    <source>
        <dbReference type="ARBA" id="ARBA00023043"/>
    </source>
</evidence>
<feature type="region of interest" description="Disordered" evidence="4">
    <location>
        <begin position="437"/>
        <end position="457"/>
    </location>
</feature>
<dbReference type="Gene3D" id="1.25.40.20">
    <property type="entry name" value="Ankyrin repeat-containing domain"/>
    <property type="match status" value="3"/>
</dbReference>
<dbReference type="PANTHER" id="PTHR24198:SF165">
    <property type="entry name" value="ANKYRIN REPEAT-CONTAINING PROTEIN-RELATED"/>
    <property type="match status" value="1"/>
</dbReference>
<accession>A0A8H6PHE2</accession>
<gene>
    <name evidence="6" type="ORF">CNMCM5793_006016</name>
</gene>
<feature type="repeat" description="ANK" evidence="3">
    <location>
        <begin position="753"/>
        <end position="785"/>
    </location>
</feature>
<name>A0A8H6PHE2_9EURO</name>
<dbReference type="PANTHER" id="PTHR24198">
    <property type="entry name" value="ANKYRIN REPEAT AND PROTEIN KINASE DOMAIN-CONTAINING PROTEIN"/>
    <property type="match status" value="1"/>
</dbReference>
<dbReference type="SUPFAM" id="SSF48403">
    <property type="entry name" value="Ankyrin repeat"/>
    <property type="match status" value="2"/>
</dbReference>
<feature type="compositionally biased region" description="Polar residues" evidence="4">
    <location>
        <begin position="437"/>
        <end position="454"/>
    </location>
</feature>
<dbReference type="PROSITE" id="PS50088">
    <property type="entry name" value="ANK_REPEAT"/>
    <property type="match status" value="3"/>
</dbReference>
<evidence type="ECO:0000259" key="5">
    <source>
        <dbReference type="PROSITE" id="PS51186"/>
    </source>
</evidence>
<comment type="caution">
    <text evidence="6">The sequence shown here is derived from an EMBL/GenBank/DDBJ whole genome shotgun (WGS) entry which is preliminary data.</text>
</comment>
<dbReference type="PROSITE" id="PS50297">
    <property type="entry name" value="ANK_REP_REGION"/>
    <property type="match status" value="2"/>
</dbReference>
<organism evidence="6 7">
    <name type="scientific">Aspergillus hiratsukae</name>
    <dbReference type="NCBI Taxonomy" id="1194566"/>
    <lineage>
        <taxon>Eukaryota</taxon>
        <taxon>Fungi</taxon>
        <taxon>Dikarya</taxon>
        <taxon>Ascomycota</taxon>
        <taxon>Pezizomycotina</taxon>
        <taxon>Eurotiomycetes</taxon>
        <taxon>Eurotiomycetidae</taxon>
        <taxon>Eurotiales</taxon>
        <taxon>Aspergillaceae</taxon>
        <taxon>Aspergillus</taxon>
        <taxon>Aspergillus subgen. Fumigati</taxon>
    </lineage>
</organism>
<dbReference type="Pfam" id="PF12796">
    <property type="entry name" value="Ank_2"/>
    <property type="match status" value="2"/>
</dbReference>
<dbReference type="AlphaFoldDB" id="A0A8H6PHE2"/>
<dbReference type="InterPro" id="IPR002110">
    <property type="entry name" value="Ankyrin_rpt"/>
</dbReference>
<dbReference type="InterPro" id="IPR036770">
    <property type="entry name" value="Ankyrin_rpt-contain_sf"/>
</dbReference>
<feature type="repeat" description="ANK" evidence="3">
    <location>
        <begin position="594"/>
        <end position="626"/>
    </location>
</feature>
<dbReference type="Gene3D" id="3.40.630.30">
    <property type="match status" value="1"/>
</dbReference>
<evidence type="ECO:0000256" key="4">
    <source>
        <dbReference type="SAM" id="MobiDB-lite"/>
    </source>
</evidence>
<evidence type="ECO:0000256" key="3">
    <source>
        <dbReference type="PROSITE-ProRule" id="PRU00023"/>
    </source>
</evidence>
<dbReference type="OrthoDB" id="341259at2759"/>
<reference evidence="6" key="1">
    <citation type="submission" date="2020-06" db="EMBL/GenBank/DDBJ databases">
        <title>Draft genome sequences of strains closely related to Aspergillus parafelis and Aspergillus hiratsukae.</title>
        <authorList>
            <person name="Dos Santos R.A.C."/>
            <person name="Rivero-Menendez O."/>
            <person name="Steenwyk J.L."/>
            <person name="Mead M.E."/>
            <person name="Goldman G.H."/>
            <person name="Alastruey-Izquierdo A."/>
            <person name="Rokas A."/>
        </authorList>
    </citation>
    <scope>NUCLEOTIDE SEQUENCE</scope>
    <source>
        <strain evidence="6">CNM-CM5793</strain>
    </source>
</reference>
<keyword evidence="7" id="KW-1185">Reference proteome</keyword>
<evidence type="ECO:0000313" key="6">
    <source>
        <dbReference type="EMBL" id="KAF7136698.1"/>
    </source>
</evidence>
<dbReference type="PROSITE" id="PS51186">
    <property type="entry name" value="GNAT"/>
    <property type="match status" value="1"/>
</dbReference>
<proteinExistence type="predicted"/>
<dbReference type="Pfam" id="PF00583">
    <property type="entry name" value="Acetyltransf_1"/>
    <property type="match status" value="1"/>
</dbReference>
<feature type="repeat" description="ANK" evidence="3">
    <location>
        <begin position="825"/>
        <end position="857"/>
    </location>
</feature>
<dbReference type="SUPFAM" id="SSF55729">
    <property type="entry name" value="Acyl-CoA N-acyltransferases (Nat)"/>
    <property type="match status" value="1"/>
</dbReference>
<dbReference type="SMART" id="SM00248">
    <property type="entry name" value="ANK"/>
    <property type="match status" value="7"/>
</dbReference>
<feature type="domain" description="N-acetyltransferase" evidence="5">
    <location>
        <begin position="53"/>
        <end position="206"/>
    </location>
</feature>
<evidence type="ECO:0000313" key="7">
    <source>
        <dbReference type="Proteomes" id="UP000630445"/>
    </source>
</evidence>